<dbReference type="Pfam" id="PF12756">
    <property type="entry name" value="zf-C2H2_2"/>
    <property type="match status" value="1"/>
</dbReference>
<evidence type="ECO:0000256" key="7">
    <source>
        <dbReference type="ARBA" id="ARBA00022833"/>
    </source>
</evidence>
<evidence type="ECO:0000313" key="13">
    <source>
        <dbReference type="WBParaSite" id="ASIM_0001472801-mRNA-1"/>
    </source>
</evidence>
<dbReference type="GO" id="GO:0030687">
    <property type="term" value="C:preribosome, large subunit precursor"/>
    <property type="evidence" value="ECO:0007669"/>
    <property type="project" value="TreeGrafter"/>
</dbReference>
<keyword evidence="3" id="KW-0690">Ribosome biogenesis</keyword>
<keyword evidence="2" id="KW-0963">Cytoplasm</keyword>
<evidence type="ECO:0000256" key="9">
    <source>
        <dbReference type="SAM" id="MobiDB-lite"/>
    </source>
</evidence>
<evidence type="ECO:0000256" key="6">
    <source>
        <dbReference type="ARBA" id="ARBA00022771"/>
    </source>
</evidence>
<feature type="region of interest" description="Disordered" evidence="9">
    <location>
        <begin position="101"/>
        <end position="196"/>
    </location>
</feature>
<evidence type="ECO:0000256" key="4">
    <source>
        <dbReference type="ARBA" id="ARBA00022723"/>
    </source>
</evidence>
<dbReference type="InterPro" id="IPR036236">
    <property type="entry name" value="Znf_C2H2_sf"/>
</dbReference>
<dbReference type="PANTHER" id="PTHR13182:SF8">
    <property type="entry name" value="CYTOPLASMIC 60S SUBUNIT BIOGENESIS FACTOR ZNF622"/>
    <property type="match status" value="1"/>
</dbReference>
<protein>
    <submittedName>
        <fullName evidence="13">Zinc finger protein 622 (inferred by orthology to a human protein)</fullName>
    </submittedName>
</protein>
<dbReference type="Proteomes" id="UP000267096">
    <property type="component" value="Unassembled WGS sequence"/>
</dbReference>
<dbReference type="InterPro" id="IPR013087">
    <property type="entry name" value="Znf_C2H2_type"/>
</dbReference>
<reference evidence="13" key="1">
    <citation type="submission" date="2017-02" db="UniProtKB">
        <authorList>
            <consortium name="WormBaseParasite"/>
        </authorList>
    </citation>
    <scope>IDENTIFICATION</scope>
</reference>
<feature type="compositionally biased region" description="Acidic residues" evidence="9">
    <location>
        <begin position="169"/>
        <end position="178"/>
    </location>
</feature>
<proteinExistence type="inferred from homology"/>
<evidence type="ECO:0000256" key="8">
    <source>
        <dbReference type="ARBA" id="ARBA00034126"/>
    </source>
</evidence>
<dbReference type="GO" id="GO:0008270">
    <property type="term" value="F:zinc ion binding"/>
    <property type="evidence" value="ECO:0007669"/>
    <property type="project" value="UniProtKB-KW"/>
</dbReference>
<keyword evidence="4" id="KW-0479">Metal-binding</keyword>
<evidence type="ECO:0000256" key="1">
    <source>
        <dbReference type="ARBA" id="ARBA00004496"/>
    </source>
</evidence>
<evidence type="ECO:0000313" key="11">
    <source>
        <dbReference type="EMBL" id="VDK51591.1"/>
    </source>
</evidence>
<feature type="compositionally biased region" description="Low complexity" evidence="9">
    <location>
        <begin position="137"/>
        <end position="152"/>
    </location>
</feature>
<sequence>MNANKLDASTGLTCISCRVVFANGEIQRDHYRSEWHRYNIKRRVADLPPITAHQFEQKVLSFKDKVTTILQKNAEKEELGTRSSFCELCNKQFQSTNAFENHLNSKRHKENQTKGSSISQQQRKSSNDKTEPQHTISNSSSSPSQQKSIVSQEVLDAESKIDREMNGSESEEDVDGSDSEGWVTDHGTEDEDDVEFDESKAIPTTCCLFCSHQSNTMERNLEHMGVSHGFFLPDAEYCIDIQGMLHYLGLKVGSGNICLLCNEKGKRFRSMDACQKHMRDKAHCRVAHEGMAMLEFEEFYDYSSMYPEGTEEGGEPNDILIEDGYSLILPSGARLGHRSLMRYYRQHLKPLNGQGETGNRKLTNREAINKLIGQYKAIGWTGTTGTLAVQRAKDIRFMRRLNAQKWLKVGMNSNKLFVSKGRSDQW</sequence>
<gene>
    <name evidence="11" type="ORF">ASIM_LOCUS14138</name>
</gene>
<dbReference type="PROSITE" id="PS00028">
    <property type="entry name" value="ZINC_FINGER_C2H2_1"/>
    <property type="match status" value="1"/>
</dbReference>
<dbReference type="AlphaFoldDB" id="A0A0M3K1I4"/>
<dbReference type="WBParaSite" id="ASIM_0001472801-mRNA-1">
    <property type="protein sequence ID" value="ASIM_0001472801-mRNA-1"/>
    <property type="gene ID" value="ASIM_0001472801"/>
</dbReference>
<dbReference type="InterPro" id="IPR003604">
    <property type="entry name" value="Matrin/U1-like-C_Znf_C2H2"/>
</dbReference>
<dbReference type="InterPro" id="IPR041661">
    <property type="entry name" value="ZN622/Rei1/Reh1_Znf-C2H2"/>
</dbReference>
<evidence type="ECO:0000256" key="5">
    <source>
        <dbReference type="ARBA" id="ARBA00022737"/>
    </source>
</evidence>
<keyword evidence="12" id="KW-1185">Reference proteome</keyword>
<dbReference type="SUPFAM" id="SSF57667">
    <property type="entry name" value="beta-beta-alpha zinc fingers"/>
    <property type="match status" value="2"/>
</dbReference>
<dbReference type="Pfam" id="PF12171">
    <property type="entry name" value="zf-C2H2_jaz"/>
    <property type="match status" value="1"/>
</dbReference>
<evidence type="ECO:0000256" key="2">
    <source>
        <dbReference type="ARBA" id="ARBA00022490"/>
    </source>
</evidence>
<dbReference type="GO" id="GO:0003676">
    <property type="term" value="F:nucleic acid binding"/>
    <property type="evidence" value="ECO:0007669"/>
    <property type="project" value="InterPro"/>
</dbReference>
<dbReference type="InterPro" id="IPR022755">
    <property type="entry name" value="Znf_C2H2_jaz"/>
</dbReference>
<keyword evidence="5" id="KW-0677">Repeat</keyword>
<reference evidence="11 12" key="2">
    <citation type="submission" date="2018-11" db="EMBL/GenBank/DDBJ databases">
        <authorList>
            <consortium name="Pathogen Informatics"/>
        </authorList>
    </citation>
    <scope>NUCLEOTIDE SEQUENCE [LARGE SCALE GENOMIC DNA]</scope>
</reference>
<dbReference type="OrthoDB" id="19329at2759"/>
<feature type="compositionally biased region" description="Polar residues" evidence="9">
    <location>
        <begin position="113"/>
        <end position="124"/>
    </location>
</feature>
<dbReference type="GO" id="GO:0005737">
    <property type="term" value="C:cytoplasm"/>
    <property type="evidence" value="ECO:0007669"/>
    <property type="project" value="UniProtKB-SubCell"/>
</dbReference>
<keyword evidence="7" id="KW-0862">Zinc</keyword>
<dbReference type="EMBL" id="UYRR01031631">
    <property type="protein sequence ID" value="VDK51591.1"/>
    <property type="molecule type" value="Genomic_DNA"/>
</dbReference>
<comment type="similarity">
    <text evidence="8">Belongs to the REI1 family.</text>
</comment>
<dbReference type="GO" id="GO:0042273">
    <property type="term" value="P:ribosomal large subunit biogenesis"/>
    <property type="evidence" value="ECO:0007669"/>
    <property type="project" value="TreeGrafter"/>
</dbReference>
<evidence type="ECO:0000256" key="3">
    <source>
        <dbReference type="ARBA" id="ARBA00022517"/>
    </source>
</evidence>
<name>A0A0M3K1I4_ANISI</name>
<feature type="compositionally biased region" description="Basic and acidic residues" evidence="9">
    <location>
        <begin position="157"/>
        <end position="166"/>
    </location>
</feature>
<dbReference type="SMART" id="SM00451">
    <property type="entry name" value="ZnF_U1"/>
    <property type="match status" value="2"/>
</dbReference>
<dbReference type="InterPro" id="IPR040025">
    <property type="entry name" value="Znf622/Rei1/Reh1"/>
</dbReference>
<evidence type="ECO:0000259" key="10">
    <source>
        <dbReference type="PROSITE" id="PS00028"/>
    </source>
</evidence>
<feature type="domain" description="C2H2-type" evidence="10">
    <location>
        <begin position="86"/>
        <end position="108"/>
    </location>
</feature>
<organism evidence="13">
    <name type="scientific">Anisakis simplex</name>
    <name type="common">Herring worm</name>
    <dbReference type="NCBI Taxonomy" id="6269"/>
    <lineage>
        <taxon>Eukaryota</taxon>
        <taxon>Metazoa</taxon>
        <taxon>Ecdysozoa</taxon>
        <taxon>Nematoda</taxon>
        <taxon>Chromadorea</taxon>
        <taxon>Rhabditida</taxon>
        <taxon>Spirurina</taxon>
        <taxon>Ascaridomorpha</taxon>
        <taxon>Ascaridoidea</taxon>
        <taxon>Anisakidae</taxon>
        <taxon>Anisakis</taxon>
        <taxon>Anisakis simplex complex</taxon>
    </lineage>
</organism>
<dbReference type="Gene3D" id="3.30.160.60">
    <property type="entry name" value="Classic Zinc Finger"/>
    <property type="match status" value="1"/>
</dbReference>
<dbReference type="PANTHER" id="PTHR13182">
    <property type="entry name" value="ZINC FINGER PROTEIN 622"/>
    <property type="match status" value="1"/>
</dbReference>
<comment type="subcellular location">
    <subcellularLocation>
        <location evidence="1">Cytoplasm</location>
    </subcellularLocation>
</comment>
<accession>A0A0M3K1I4</accession>
<dbReference type="SMART" id="SM00355">
    <property type="entry name" value="ZnF_C2H2"/>
    <property type="match status" value="4"/>
</dbReference>
<keyword evidence="6" id="KW-0863">Zinc-finger</keyword>
<evidence type="ECO:0000313" key="12">
    <source>
        <dbReference type="Proteomes" id="UP000267096"/>
    </source>
</evidence>